<dbReference type="Gene3D" id="2.60.40.1180">
    <property type="entry name" value="Golgi alpha-mannosidase II"/>
    <property type="match status" value="1"/>
</dbReference>
<dbReference type="SUPFAM" id="SSF51011">
    <property type="entry name" value="Glycosyl hydrolase domain"/>
    <property type="match status" value="1"/>
</dbReference>
<dbReference type="GO" id="GO:0043169">
    <property type="term" value="F:cation binding"/>
    <property type="evidence" value="ECO:0007669"/>
    <property type="project" value="InterPro"/>
</dbReference>
<organism evidence="5 6">
    <name type="scientific">Vibrio maritimus</name>
    <dbReference type="NCBI Taxonomy" id="990268"/>
    <lineage>
        <taxon>Bacteria</taxon>
        <taxon>Pseudomonadati</taxon>
        <taxon>Pseudomonadota</taxon>
        <taxon>Gammaproteobacteria</taxon>
        <taxon>Vibrionales</taxon>
        <taxon>Vibrionaceae</taxon>
        <taxon>Vibrio</taxon>
    </lineage>
</organism>
<reference evidence="5 6" key="1">
    <citation type="submission" date="2014-09" db="EMBL/GenBank/DDBJ databases">
        <title>Vibrio maritimus JCM 19235. (C45) whole genome shotgun sequence.</title>
        <authorList>
            <person name="Sawabe T."/>
            <person name="Meirelles P."/>
            <person name="Nakanishi M."/>
            <person name="Sayaka M."/>
            <person name="Hattori M."/>
            <person name="Ohkuma M."/>
        </authorList>
    </citation>
    <scope>NUCLEOTIDE SEQUENCE [LARGE SCALE GENOMIC DNA]</scope>
    <source>
        <strain evidence="6">JCM19235</strain>
    </source>
</reference>
<protein>
    <submittedName>
        <fullName evidence="5">Alpha-glucosidase AglA</fullName>
    </submittedName>
</protein>
<evidence type="ECO:0000256" key="3">
    <source>
        <dbReference type="ARBA" id="ARBA00023295"/>
    </source>
</evidence>
<feature type="domain" description="Alpha-amylase/branching enzyme C-terminal all beta" evidence="4">
    <location>
        <begin position="12"/>
        <end position="59"/>
    </location>
</feature>
<reference evidence="5 6" key="2">
    <citation type="submission" date="2014-09" db="EMBL/GenBank/DDBJ databases">
        <authorList>
            <consortium name="NBRP consortium"/>
            <person name="Sawabe T."/>
            <person name="Meirelles P."/>
            <person name="Nakanishi M."/>
            <person name="Sayaka M."/>
            <person name="Hattori M."/>
            <person name="Ohkuma M."/>
        </authorList>
    </citation>
    <scope>NUCLEOTIDE SEQUENCE [LARGE SCALE GENOMIC DNA]</scope>
    <source>
        <strain evidence="6">JCM19235</strain>
    </source>
</reference>
<dbReference type="InterPro" id="IPR013780">
    <property type="entry name" value="Glyco_hydro_b"/>
</dbReference>
<proteinExistence type="inferred from homology"/>
<dbReference type="GO" id="GO:0004553">
    <property type="term" value="F:hydrolase activity, hydrolyzing O-glycosyl compounds"/>
    <property type="evidence" value="ECO:0007669"/>
    <property type="project" value="UniProtKB-ARBA"/>
</dbReference>
<evidence type="ECO:0000256" key="1">
    <source>
        <dbReference type="ARBA" id="ARBA00008061"/>
    </source>
</evidence>
<comment type="caution">
    <text evidence="5">The sequence shown here is derived from an EMBL/GenBank/DDBJ whole genome shotgun (WGS) entry which is preliminary data.</text>
</comment>
<sequence length="78" mass="8923">MIVYGNHTLLDPEDSDVYAYIRTFGDKSLLTIANFTNLTLERTYEYGVKATVINNYSNTLSSLHNMMLKPYQALVIEI</sequence>
<dbReference type="FunFam" id="2.60.40.1180:FF:000007">
    <property type="entry name" value="Sucrose isomerase"/>
    <property type="match status" value="1"/>
</dbReference>
<gene>
    <name evidence="5" type="ORF">JCM19235_5643</name>
</gene>
<dbReference type="Pfam" id="PF02806">
    <property type="entry name" value="Alpha-amylase_C"/>
    <property type="match status" value="1"/>
</dbReference>
<evidence type="ECO:0000259" key="4">
    <source>
        <dbReference type="Pfam" id="PF02806"/>
    </source>
</evidence>
<dbReference type="Proteomes" id="UP000029228">
    <property type="component" value="Unassembled WGS sequence"/>
</dbReference>
<dbReference type="EMBL" id="BBMR01000001">
    <property type="protein sequence ID" value="GAL17094.1"/>
    <property type="molecule type" value="Genomic_DNA"/>
</dbReference>
<evidence type="ECO:0000313" key="6">
    <source>
        <dbReference type="Proteomes" id="UP000029228"/>
    </source>
</evidence>
<dbReference type="AlphaFoldDB" id="A0A090RSB3"/>
<dbReference type="InterPro" id="IPR006048">
    <property type="entry name" value="A-amylase/branching_C"/>
</dbReference>
<dbReference type="GO" id="GO:0016052">
    <property type="term" value="P:carbohydrate catabolic process"/>
    <property type="evidence" value="ECO:0007669"/>
    <property type="project" value="UniProtKB-ARBA"/>
</dbReference>
<evidence type="ECO:0000256" key="2">
    <source>
        <dbReference type="ARBA" id="ARBA00022801"/>
    </source>
</evidence>
<evidence type="ECO:0000313" key="5">
    <source>
        <dbReference type="EMBL" id="GAL17094.1"/>
    </source>
</evidence>
<comment type="similarity">
    <text evidence="1">Belongs to the glycosyl hydrolase 13 family.</text>
</comment>
<keyword evidence="6" id="KW-1185">Reference proteome</keyword>
<keyword evidence="2" id="KW-0378">Hydrolase</keyword>
<keyword evidence="3" id="KW-0326">Glycosidase</keyword>
<name>A0A090RSB3_9VIBR</name>
<dbReference type="STRING" id="990268.JCM19235_5643"/>
<accession>A0A090RSB3</accession>